<name>F0WLG6_9STRA</name>
<protein>
    <submittedName>
        <fullName evidence="1">AlNc14C145G7353 protein</fullName>
    </submittedName>
</protein>
<organism evidence="1">
    <name type="scientific">Albugo laibachii Nc14</name>
    <dbReference type="NCBI Taxonomy" id="890382"/>
    <lineage>
        <taxon>Eukaryota</taxon>
        <taxon>Sar</taxon>
        <taxon>Stramenopiles</taxon>
        <taxon>Oomycota</taxon>
        <taxon>Peronosporomycetes</taxon>
        <taxon>Albuginales</taxon>
        <taxon>Albuginaceae</taxon>
        <taxon>Albugo</taxon>
    </lineage>
</organism>
<dbReference type="AlphaFoldDB" id="F0WLG6"/>
<dbReference type="EMBL" id="FR824190">
    <property type="protein sequence ID" value="CCA22129.1"/>
    <property type="molecule type" value="Genomic_DNA"/>
</dbReference>
<reference evidence="1" key="2">
    <citation type="submission" date="2011-02" db="EMBL/GenBank/DDBJ databases">
        <authorList>
            <person name="MacLean D."/>
        </authorList>
    </citation>
    <scope>NUCLEOTIDE SEQUENCE</scope>
</reference>
<proteinExistence type="predicted"/>
<gene>
    <name evidence="1" type="primary">AlNc14C145G7353</name>
    <name evidence="1" type="ORF">ALNC14_082720</name>
</gene>
<sequence>MYDFRIEVGKNEVESVSKWLYARPFRHVHSAQQLDFLLYDWGVDVVYTLQQSVKALDDAAILDLADLQLELTDDASFLWLQIGRRVLQGFVKCNVGK</sequence>
<dbReference type="HOGENOM" id="CLU_2351021_0_0_1"/>
<reference evidence="1" key="1">
    <citation type="journal article" date="2011" name="PLoS Biol.">
        <title>Gene gain and loss during evolution of obligate parasitism in the white rust pathogen of Arabidopsis thaliana.</title>
        <authorList>
            <person name="Kemen E."/>
            <person name="Gardiner A."/>
            <person name="Schultz-Larsen T."/>
            <person name="Kemen A.C."/>
            <person name="Balmuth A.L."/>
            <person name="Robert-Seilaniantz A."/>
            <person name="Bailey K."/>
            <person name="Holub E."/>
            <person name="Studholme D.J."/>
            <person name="Maclean D."/>
            <person name="Jones J.D."/>
        </authorList>
    </citation>
    <scope>NUCLEOTIDE SEQUENCE</scope>
</reference>
<accession>F0WLG6</accession>
<evidence type="ECO:0000313" key="1">
    <source>
        <dbReference type="EMBL" id="CCA22129.1"/>
    </source>
</evidence>